<feature type="transmembrane region" description="Helical" evidence="6">
    <location>
        <begin position="32"/>
        <end position="54"/>
    </location>
</feature>
<feature type="transmembrane region" description="Helical" evidence="6">
    <location>
        <begin position="128"/>
        <end position="150"/>
    </location>
</feature>
<keyword evidence="3 6" id="KW-0812">Transmembrane</keyword>
<evidence type="ECO:0000256" key="2">
    <source>
        <dbReference type="ARBA" id="ARBA00007322"/>
    </source>
</evidence>
<evidence type="ECO:0000256" key="5">
    <source>
        <dbReference type="ARBA" id="ARBA00023136"/>
    </source>
</evidence>
<protein>
    <submittedName>
        <fullName evidence="7">BN860_07558g1_1</fullName>
    </submittedName>
</protein>
<dbReference type="AlphaFoldDB" id="A0A8J2X751"/>
<reference evidence="8" key="1">
    <citation type="journal article" date="2013" name="Genome Announc.">
        <title>Genome sequence of the food spoilage yeast Zygosaccharomyces bailii CLIB 213(T).</title>
        <authorList>
            <person name="Galeote V."/>
            <person name="Bigey F."/>
            <person name="Devillers H."/>
            <person name="Neuveglise C."/>
            <person name="Dequin S."/>
        </authorList>
    </citation>
    <scope>NUCLEOTIDE SEQUENCE [LARGE SCALE GENOMIC DNA]</scope>
    <source>
        <strain evidence="8">CLIB 213 / ATCC 58445 / CBS 680 / CCRC 21525 / NBRC 1098 / NCYC 1416 / NRRL Y-2227</strain>
    </source>
</reference>
<gene>
    <name evidence="7" type="ORF">BN860_07558g</name>
</gene>
<dbReference type="GO" id="GO:0071786">
    <property type="term" value="P:endoplasmic reticulum tubular network organization"/>
    <property type="evidence" value="ECO:0007669"/>
    <property type="project" value="TreeGrafter"/>
</dbReference>
<keyword evidence="8" id="KW-1185">Reference proteome</keyword>
<dbReference type="GO" id="GO:0016020">
    <property type="term" value="C:membrane"/>
    <property type="evidence" value="ECO:0007669"/>
    <property type="project" value="UniProtKB-SubCell"/>
</dbReference>
<accession>A0A8J2X751</accession>
<dbReference type="GO" id="GO:0061024">
    <property type="term" value="P:membrane organization"/>
    <property type="evidence" value="ECO:0007669"/>
    <property type="project" value="TreeGrafter"/>
</dbReference>
<evidence type="ECO:0000256" key="4">
    <source>
        <dbReference type="ARBA" id="ARBA00022989"/>
    </source>
</evidence>
<dbReference type="OrthoDB" id="5581259at2759"/>
<dbReference type="GO" id="GO:0005783">
    <property type="term" value="C:endoplasmic reticulum"/>
    <property type="evidence" value="ECO:0007669"/>
    <property type="project" value="TreeGrafter"/>
</dbReference>
<dbReference type="Proteomes" id="UP000019375">
    <property type="component" value="Unassembled WGS sequence"/>
</dbReference>
<organism evidence="7 8">
    <name type="scientific">Zygosaccharomyces bailii (strain CLIB 213 / ATCC 58445 / CBS 680 / BCRC 21525 / NBRC 1098 / NCYC 1416 / NRRL Y-2227)</name>
    <dbReference type="NCBI Taxonomy" id="1333698"/>
    <lineage>
        <taxon>Eukaryota</taxon>
        <taxon>Fungi</taxon>
        <taxon>Dikarya</taxon>
        <taxon>Ascomycota</taxon>
        <taxon>Saccharomycotina</taxon>
        <taxon>Saccharomycetes</taxon>
        <taxon>Saccharomycetales</taxon>
        <taxon>Saccharomycetaceae</taxon>
        <taxon>Zygosaccharomyces</taxon>
    </lineage>
</organism>
<keyword evidence="4 6" id="KW-1133">Transmembrane helix</keyword>
<comment type="subcellular location">
    <subcellularLocation>
        <location evidence="1">Membrane</location>
        <topology evidence="1">Multi-pass membrane protein</topology>
    </subcellularLocation>
</comment>
<name>A0A8J2X751_ZYGB2</name>
<comment type="similarity">
    <text evidence="2">Belongs to the PER33/POM33 family.</text>
</comment>
<dbReference type="PANTHER" id="PTHR12703">
    <property type="entry name" value="TRANSMEMBRANE PROTEIN 33"/>
    <property type="match status" value="1"/>
</dbReference>
<proteinExistence type="inferred from homology"/>
<dbReference type="InterPro" id="IPR005344">
    <property type="entry name" value="TMEM33/Pom33"/>
</dbReference>
<feature type="transmembrane region" description="Helical" evidence="6">
    <location>
        <begin position="181"/>
        <end position="200"/>
    </location>
</feature>
<keyword evidence="5 6" id="KW-0472">Membrane</keyword>
<feature type="transmembrane region" description="Helical" evidence="6">
    <location>
        <begin position="212"/>
        <end position="234"/>
    </location>
</feature>
<dbReference type="EMBL" id="HG316455">
    <property type="protein sequence ID" value="CDF88329.1"/>
    <property type="molecule type" value="Genomic_DNA"/>
</dbReference>
<evidence type="ECO:0000313" key="8">
    <source>
        <dbReference type="Proteomes" id="UP000019375"/>
    </source>
</evidence>
<dbReference type="InterPro" id="IPR051645">
    <property type="entry name" value="PER33/POM33_regulator"/>
</dbReference>
<evidence type="ECO:0000256" key="1">
    <source>
        <dbReference type="ARBA" id="ARBA00004141"/>
    </source>
</evidence>
<sequence length="274" mass="32203">MTQIEIIKKKSLKKKIDPLKQQKHIWLAGHSMALAFGGLFALTYAFHVILFFKYRSWKWLFLKMNKNYHFVSGHRWYHAILRCLPHTFYRLSLCGTIAALSVTMHQNWLNVNPQWYEMLASENCQTLLMAALWLFVGRASFYRLFPYLILSYLHVSNYKAELQGTAHTEEVTKKNAKLLRLLAYSELFVILALVLDSLLLKDGTSGLCLVVYLGFYWLRINFSPYAQATVLVVIDHFDKRVPPQYREQWNNIKDFIEAKNKAREERKEKISKTA</sequence>
<evidence type="ECO:0000256" key="6">
    <source>
        <dbReference type="SAM" id="Phobius"/>
    </source>
</evidence>
<dbReference type="PANTHER" id="PTHR12703:SF3">
    <property type="entry name" value="ABR032WP"/>
    <property type="match status" value="1"/>
</dbReference>
<dbReference type="Pfam" id="PF03661">
    <property type="entry name" value="TMEM33_Pom33"/>
    <property type="match status" value="1"/>
</dbReference>
<evidence type="ECO:0000256" key="3">
    <source>
        <dbReference type="ARBA" id="ARBA00022692"/>
    </source>
</evidence>
<evidence type="ECO:0000313" key="7">
    <source>
        <dbReference type="EMBL" id="CDF88329.1"/>
    </source>
</evidence>